<evidence type="ECO:0000256" key="1">
    <source>
        <dbReference type="SAM" id="MobiDB-lite"/>
    </source>
</evidence>
<evidence type="ECO:0000313" key="2">
    <source>
        <dbReference type="EMBL" id="KAK6507160.1"/>
    </source>
</evidence>
<feature type="compositionally biased region" description="Basic and acidic residues" evidence="1">
    <location>
        <begin position="26"/>
        <end position="35"/>
    </location>
</feature>
<feature type="compositionally biased region" description="Acidic residues" evidence="1">
    <location>
        <begin position="198"/>
        <end position="208"/>
    </location>
</feature>
<feature type="compositionally biased region" description="Basic and acidic residues" evidence="1">
    <location>
        <begin position="54"/>
        <end position="75"/>
    </location>
</feature>
<protein>
    <recommendedName>
        <fullName evidence="4">F-box domain-containing protein</fullName>
    </recommendedName>
</protein>
<gene>
    <name evidence="2" type="ORF">TWF481_005608</name>
</gene>
<name>A0AAV9WGE1_9PEZI</name>
<dbReference type="Proteomes" id="UP001370758">
    <property type="component" value="Unassembled WGS sequence"/>
</dbReference>
<reference evidence="2 3" key="1">
    <citation type="submission" date="2023-08" db="EMBL/GenBank/DDBJ databases">
        <authorList>
            <person name="Palmer J.M."/>
        </authorList>
    </citation>
    <scope>NUCLEOTIDE SEQUENCE [LARGE SCALE GENOMIC DNA]</scope>
    <source>
        <strain evidence="2 3">TWF481</strain>
    </source>
</reference>
<keyword evidence="3" id="KW-1185">Reference proteome</keyword>
<feature type="region of interest" description="Disordered" evidence="1">
    <location>
        <begin position="167"/>
        <end position="243"/>
    </location>
</feature>
<feature type="region of interest" description="Disordered" evidence="1">
    <location>
        <begin position="25"/>
        <end position="79"/>
    </location>
</feature>
<sequence length="847" mass="96410">MKFKNFFSSGFKSIYTIKNRTGLEAGKVDSSHEEPSGGQGVDDMLISNDQMDYDDSHHNDQMDYEDSHHNDRQEIQEPGDIAVEEDLMILDDSQDESEGDLEQPLQMEGIEEGYPGVLAPQPAGVTDSVRDSSSEFLYLPPSRSVSPLYGRYYSDSLCSPAVGFRDDIERSPSLPPRASSSPPSIPSTHEQSGYNDEYGLDDSFEDDLFPTLGASSSSSNSPPVSTHDQRSYNYGYDSEIPEPRPYRELDVNDPEDLENFLSGYPGRITGWYGGESPCESHREFADKDELELLADEFDMDEEPPELETPREIIWKKGMERKQRVLCECCYHGGPEPPRDFDIDNPEHLRFLLATYPEELTGFRRWRGVPWPSEEKDLVLKVLPLEIMLEVFGYLNSDEKGYFARCSRWCYCLAFSARYRGVILKKAGELVPRMGGRGGIKWKEGGSDTDTVVGVDVSQKPVISDFERGGWLELARYHVRSAIIPFSQKELQNSLPSIDTFPKLTHLTITLTMGKGLERNLCVAVIKELSKLAVYDNLQHLTFQWNEPQVPDGISHQVVFDSDSDDDELGATYRWGAKEVQLQRAYRKSFAKLSDGGKKFLGPFIKAKEFSKVVGGLKIPRNLKSLDLFIQSEDSSFVVPLLKHFGDKLDFGISLKGCSIPLRDIDNYEAGAVELKSVKRLILAFPDGYESLKFKYLNKQFPNLAKLRLTECQSYDGTELWDILPDLPELSRLEYQWPRSSQTIYTTFVDMFVEKSLVEKAIADRLDKGHFESLRSVLIAEARLSYSKGRRGREMCISGGTENLLTDFREIIPFVAYNRSEPLWVWYDRDGRPYIRRHELDWTDLLID</sequence>
<comment type="caution">
    <text evidence="2">The sequence shown here is derived from an EMBL/GenBank/DDBJ whole genome shotgun (WGS) entry which is preliminary data.</text>
</comment>
<evidence type="ECO:0008006" key="4">
    <source>
        <dbReference type="Google" id="ProtNLM"/>
    </source>
</evidence>
<dbReference type="AlphaFoldDB" id="A0AAV9WGE1"/>
<evidence type="ECO:0000313" key="3">
    <source>
        <dbReference type="Proteomes" id="UP001370758"/>
    </source>
</evidence>
<proteinExistence type="predicted"/>
<organism evidence="2 3">
    <name type="scientific">Arthrobotrys musiformis</name>
    <dbReference type="NCBI Taxonomy" id="47236"/>
    <lineage>
        <taxon>Eukaryota</taxon>
        <taxon>Fungi</taxon>
        <taxon>Dikarya</taxon>
        <taxon>Ascomycota</taxon>
        <taxon>Pezizomycotina</taxon>
        <taxon>Orbiliomycetes</taxon>
        <taxon>Orbiliales</taxon>
        <taxon>Orbiliaceae</taxon>
        <taxon>Arthrobotrys</taxon>
    </lineage>
</organism>
<feature type="compositionally biased region" description="Low complexity" evidence="1">
    <location>
        <begin position="215"/>
        <end position="225"/>
    </location>
</feature>
<dbReference type="EMBL" id="JAVHJL010000003">
    <property type="protein sequence ID" value="KAK6507160.1"/>
    <property type="molecule type" value="Genomic_DNA"/>
</dbReference>
<accession>A0AAV9WGE1</accession>